<dbReference type="HOGENOM" id="CLU_2463509_0_0_6"/>
<reference evidence="1 2" key="1">
    <citation type="journal article" date="2013" name="Appl. Microbiol. Biotechnol.">
        <title>Glycerol assimilation and production of 1,3-propanediol by Citrobacter amalonaticus Y19.</title>
        <authorList>
            <person name="Ainala S.K."/>
            <person name="Ashok S."/>
            <person name="Ko Y."/>
            <person name="Park S."/>
        </authorList>
    </citation>
    <scope>NUCLEOTIDE SEQUENCE [LARGE SCALE GENOMIC DNA]</scope>
    <source>
        <strain evidence="1 2">Y19</strain>
    </source>
</reference>
<dbReference type="Proteomes" id="UP000034085">
    <property type="component" value="Chromosome"/>
</dbReference>
<sequence length="88" mass="10133">MAMSLTLLELPSRFLIQRKFMWSATKQRLIGDDIAENTHCVDDIAMQTSEHILRIFQRLHSLSCMDSTCNTILAVQHQRDNPLPGQIH</sequence>
<gene>
    <name evidence="1" type="ORF">F384_05655</name>
</gene>
<organism evidence="1 2">
    <name type="scientific">Citrobacter amalonaticus Y19</name>
    <dbReference type="NCBI Taxonomy" id="1261127"/>
    <lineage>
        <taxon>Bacteria</taxon>
        <taxon>Pseudomonadati</taxon>
        <taxon>Pseudomonadota</taxon>
        <taxon>Gammaproteobacteria</taxon>
        <taxon>Enterobacterales</taxon>
        <taxon>Enterobacteriaceae</taxon>
        <taxon>Citrobacter</taxon>
    </lineage>
</organism>
<dbReference type="EMBL" id="CP011132">
    <property type="protein sequence ID" value="AKE58665.1"/>
    <property type="molecule type" value="Genomic_DNA"/>
</dbReference>
<dbReference type="PATRIC" id="fig|1261127.3.peg.1155"/>
<protein>
    <submittedName>
        <fullName evidence="1">Uncharacterized protein</fullName>
    </submittedName>
</protein>
<evidence type="ECO:0000313" key="2">
    <source>
        <dbReference type="Proteomes" id="UP000034085"/>
    </source>
</evidence>
<accession>A0A0F6REL8</accession>
<dbReference type="KEGG" id="cama:F384_05655"/>
<evidence type="ECO:0000313" key="1">
    <source>
        <dbReference type="EMBL" id="AKE58665.1"/>
    </source>
</evidence>
<proteinExistence type="predicted"/>
<dbReference type="AlphaFoldDB" id="A0A0F6REL8"/>
<name>A0A0F6REL8_CITAM</name>